<evidence type="ECO:0000313" key="7">
    <source>
        <dbReference type="RefSeq" id="XP_055860141.1"/>
    </source>
</evidence>
<feature type="repeat" description="ANK" evidence="3">
    <location>
        <begin position="161"/>
        <end position="196"/>
    </location>
</feature>
<dbReference type="Proteomes" id="UP001165740">
    <property type="component" value="Chromosome 1"/>
</dbReference>
<keyword evidence="6" id="KW-1185">Reference proteome</keyword>
<proteinExistence type="predicted"/>
<feature type="coiled-coil region" evidence="4">
    <location>
        <begin position="885"/>
        <end position="1166"/>
    </location>
</feature>
<feature type="compositionally biased region" description="Basic and acidic residues" evidence="5">
    <location>
        <begin position="801"/>
        <end position="812"/>
    </location>
</feature>
<dbReference type="RefSeq" id="XP_055860141.1">
    <property type="nucleotide sequence ID" value="XM_056004166.1"/>
</dbReference>
<reference evidence="7" key="1">
    <citation type="submission" date="2025-08" db="UniProtKB">
        <authorList>
            <consortium name="RefSeq"/>
        </authorList>
    </citation>
    <scope>IDENTIFICATION</scope>
</reference>
<dbReference type="AlphaFoldDB" id="A0A9W2YBQ4"/>
<feature type="repeat" description="ANK" evidence="3">
    <location>
        <begin position="128"/>
        <end position="160"/>
    </location>
</feature>
<feature type="repeat" description="ANK" evidence="3">
    <location>
        <begin position="197"/>
        <end position="229"/>
    </location>
</feature>
<evidence type="ECO:0000256" key="4">
    <source>
        <dbReference type="SAM" id="Coils"/>
    </source>
</evidence>
<feature type="repeat" description="ANK" evidence="3">
    <location>
        <begin position="95"/>
        <end position="127"/>
    </location>
</feature>
<accession>A0A9W2YBQ4</accession>
<feature type="region of interest" description="Disordered" evidence="5">
    <location>
        <begin position="801"/>
        <end position="821"/>
    </location>
</feature>
<name>A0A9W2YBQ4_BIOGL</name>
<feature type="coiled-coil region" evidence="4">
    <location>
        <begin position="350"/>
        <end position="430"/>
    </location>
</feature>
<keyword evidence="2 3" id="KW-0040">ANK repeat</keyword>
<dbReference type="SUPFAM" id="SSF48403">
    <property type="entry name" value="Ankyrin repeat"/>
    <property type="match status" value="1"/>
</dbReference>
<dbReference type="GeneID" id="106071986"/>
<dbReference type="SMART" id="SM00248">
    <property type="entry name" value="ANK"/>
    <property type="match status" value="5"/>
</dbReference>
<dbReference type="PANTHER" id="PTHR24201">
    <property type="entry name" value="ANK_REP_REGION DOMAIN-CONTAINING PROTEIN"/>
    <property type="match status" value="1"/>
</dbReference>
<evidence type="ECO:0000256" key="5">
    <source>
        <dbReference type="SAM" id="MobiDB-lite"/>
    </source>
</evidence>
<feature type="region of interest" description="Disordered" evidence="5">
    <location>
        <begin position="257"/>
        <end position="281"/>
    </location>
</feature>
<dbReference type="InterPro" id="IPR050776">
    <property type="entry name" value="Ank_Repeat/CDKN_Inhibitor"/>
</dbReference>
<dbReference type="PROSITE" id="PS50088">
    <property type="entry name" value="ANK_REPEAT"/>
    <property type="match status" value="4"/>
</dbReference>
<protein>
    <submittedName>
        <fullName evidence="7">Uveal autoantigen with coiled-coil domains and ankyrin repeats-like</fullName>
    </submittedName>
</protein>
<feature type="coiled-coil region" evidence="4">
    <location>
        <begin position="593"/>
        <end position="783"/>
    </location>
</feature>
<evidence type="ECO:0000256" key="2">
    <source>
        <dbReference type="ARBA" id="ARBA00023043"/>
    </source>
</evidence>
<feature type="coiled-coil region" evidence="4">
    <location>
        <begin position="457"/>
        <end position="558"/>
    </location>
</feature>
<dbReference type="OrthoDB" id="341259at2759"/>
<keyword evidence="1" id="KW-0677">Repeat</keyword>
<dbReference type="Pfam" id="PF00023">
    <property type="entry name" value="Ank"/>
    <property type="match status" value="1"/>
</dbReference>
<dbReference type="PROSITE" id="PS50297">
    <property type="entry name" value="ANK_REP_REGION"/>
    <property type="match status" value="3"/>
</dbReference>
<sequence length="1207" mass="137648">MTSKSKISNLLKGKSVPNLPSYSSPWTKQDKELMKAVEAMDVKKVGTLLIKKPIITTKLGPNGKSVFHCACEIGNKQILDLILSKTQDVNDSTCQGVTALHIAASQGHAFTVEKLLKHQASVDKKDSNKMTALHHACAGQHLECVKVLLMSKADPQAIDQAGRTPLHYAAHKGGPYGVTICQWLIEKGAHVNSQDKDKTSSLMLAAREGHADVCAYLLSHGAIADLQDKTGLTALEQAGKRGHTSLQEIFERVPNRVFENSSEQGSYTPSESGSATHDQIDGMSPVLQTRSRGYGRAAVSVCDSESYSRTDAHSLHSFHSMDDELLTNHQSRNSQPSFLNSFTSNLEVTYNELKADHEKLNVDYKNVSIENIRLRDKLEALHMKMEEIHQNEVLQVKQLEEKLASEKEKVEELEKKLKELVDSQVRKDSQEEWTQCDNEISLKGNQEIDLMNDDHMLNKLKTQILALKQENDQLKTTKTWDGIIENNGTQSSDLLDHEVNQFVTERKMLQAQISELKQQKEKLEQLQSVDTEDLLHQNSAMASELEVLRQEVTSLRESLPTEAQRLDALINQNFEEVNFDEEGFVDGRDMTKEEFLQGQNQQLKAQCSLLTEELIKLRTTFDAILKAGDNLQADYDQLAAEKDAIQDDLEAALREKQNIITENEYLMNDTNELHDNLNKLVHELEKMQEKHQAAQAECDELKRSVAVAGKVGEVTRLLEENDDLKNKCSDLQEIKDRLQHDHNILMEEVQSLTDEVNNLTIEKEQLTSELDETCQQHEALQTDFGQLEIDFGELLREKEKLEGKQLRPDQHSEGTQTEGEFDQVMSGREVVEQLVLTNIQESMVEVHFSSSEQEASEVKKDWNDGVKKKHKSEETTRSGDIGDRVMLLEEELQHVKAEFAELYKEKEMLQEQLYQSEALLDEDSQVKHFQAEIELLKYTCDELLREKVSLEELLHEARSNTGDDAERLLQIESDFADLLREKEALEERINFQAVGEVDLTKVQQLEDEFAELLKEKEALESRHLKDHEKLQKFKADYRALLQEKSALEERCQRDFLRLQELEKTVPLLRDTKTDNSRTSDYEKLKAEYQELLLEKEEMENVVHGLSKHNVAIEKKVKHLQNSLAEAKAAINPASHQEEMLRNQEEIILLKKQIAKLTTECADWERKHAETVSTYRTHLLSAVQGHIDPDVKDALSHIIELRSMEQYC</sequence>
<dbReference type="Gene3D" id="1.25.40.20">
    <property type="entry name" value="Ankyrin repeat-containing domain"/>
    <property type="match status" value="2"/>
</dbReference>
<gene>
    <name evidence="7" type="primary">LOC106071986</name>
</gene>
<evidence type="ECO:0000313" key="6">
    <source>
        <dbReference type="Proteomes" id="UP001165740"/>
    </source>
</evidence>
<dbReference type="Pfam" id="PF12796">
    <property type="entry name" value="Ank_2"/>
    <property type="match status" value="1"/>
</dbReference>
<evidence type="ECO:0000256" key="3">
    <source>
        <dbReference type="PROSITE-ProRule" id="PRU00023"/>
    </source>
</evidence>
<dbReference type="InterPro" id="IPR002110">
    <property type="entry name" value="Ankyrin_rpt"/>
</dbReference>
<evidence type="ECO:0000256" key="1">
    <source>
        <dbReference type="ARBA" id="ARBA00022737"/>
    </source>
</evidence>
<organism evidence="6 7">
    <name type="scientific">Biomphalaria glabrata</name>
    <name type="common">Bloodfluke planorb</name>
    <name type="synonym">Freshwater snail</name>
    <dbReference type="NCBI Taxonomy" id="6526"/>
    <lineage>
        <taxon>Eukaryota</taxon>
        <taxon>Metazoa</taxon>
        <taxon>Spiralia</taxon>
        <taxon>Lophotrochozoa</taxon>
        <taxon>Mollusca</taxon>
        <taxon>Gastropoda</taxon>
        <taxon>Heterobranchia</taxon>
        <taxon>Euthyneura</taxon>
        <taxon>Panpulmonata</taxon>
        <taxon>Hygrophila</taxon>
        <taxon>Lymnaeoidea</taxon>
        <taxon>Planorbidae</taxon>
        <taxon>Biomphalaria</taxon>
    </lineage>
</organism>
<feature type="compositionally biased region" description="Polar residues" evidence="5">
    <location>
        <begin position="258"/>
        <end position="277"/>
    </location>
</feature>
<dbReference type="OMA" id="GPMEMEL"/>
<keyword evidence="4" id="KW-0175">Coiled coil</keyword>
<dbReference type="InterPro" id="IPR036770">
    <property type="entry name" value="Ankyrin_rpt-contain_sf"/>
</dbReference>